<dbReference type="EMBL" id="JABFUD020000025">
    <property type="protein sequence ID" value="KAI5059369.1"/>
    <property type="molecule type" value="Genomic_DNA"/>
</dbReference>
<gene>
    <name evidence="1" type="ORF">GOP47_0025688</name>
</gene>
<reference evidence="1" key="1">
    <citation type="submission" date="2021-01" db="EMBL/GenBank/DDBJ databases">
        <title>Adiantum capillus-veneris genome.</title>
        <authorList>
            <person name="Fang Y."/>
            <person name="Liao Q."/>
        </authorList>
    </citation>
    <scope>NUCLEOTIDE SEQUENCE</scope>
    <source>
        <strain evidence="1">H3</strain>
        <tissue evidence="1">Leaf</tissue>
    </source>
</reference>
<accession>A0A9D4U2J1</accession>
<evidence type="ECO:0000313" key="1">
    <source>
        <dbReference type="EMBL" id="KAI5059369.1"/>
    </source>
</evidence>
<dbReference type="AlphaFoldDB" id="A0A9D4U2J1"/>
<comment type="caution">
    <text evidence="1">The sequence shown here is derived from an EMBL/GenBank/DDBJ whole genome shotgun (WGS) entry which is preliminary data.</text>
</comment>
<sequence length="69" mass="8059">MDIDIQNVQLNARRSLPVRDQQGRPKCFYCDNYGRIKIYCRRLRGNQQVQNVQIQVEDSATFAALSENI</sequence>
<dbReference type="Proteomes" id="UP000886520">
    <property type="component" value="Chromosome 25"/>
</dbReference>
<keyword evidence="2" id="KW-1185">Reference proteome</keyword>
<proteinExistence type="predicted"/>
<name>A0A9D4U2J1_ADICA</name>
<protein>
    <submittedName>
        <fullName evidence="1">Uncharacterized protein</fullName>
    </submittedName>
</protein>
<evidence type="ECO:0000313" key="2">
    <source>
        <dbReference type="Proteomes" id="UP000886520"/>
    </source>
</evidence>
<organism evidence="1 2">
    <name type="scientific">Adiantum capillus-veneris</name>
    <name type="common">Maidenhair fern</name>
    <dbReference type="NCBI Taxonomy" id="13818"/>
    <lineage>
        <taxon>Eukaryota</taxon>
        <taxon>Viridiplantae</taxon>
        <taxon>Streptophyta</taxon>
        <taxon>Embryophyta</taxon>
        <taxon>Tracheophyta</taxon>
        <taxon>Polypodiopsida</taxon>
        <taxon>Polypodiidae</taxon>
        <taxon>Polypodiales</taxon>
        <taxon>Pteridineae</taxon>
        <taxon>Pteridaceae</taxon>
        <taxon>Vittarioideae</taxon>
        <taxon>Adiantum</taxon>
    </lineage>
</organism>